<name>A0A0D7ECK2_RHOPL</name>
<comment type="caution">
    <text evidence="1">The sequence shown here is derived from an EMBL/GenBank/DDBJ whole genome shotgun (WGS) entry which is preliminary data.</text>
</comment>
<dbReference type="PATRIC" id="fig|1076.23.peg.5421"/>
<accession>A0A0D7ECK2</accession>
<evidence type="ECO:0000313" key="2">
    <source>
        <dbReference type="Proteomes" id="UP000032515"/>
    </source>
</evidence>
<evidence type="ECO:0000313" key="1">
    <source>
        <dbReference type="EMBL" id="KIZ38574.1"/>
    </source>
</evidence>
<gene>
    <name evidence="1" type="ORF">OO17_22700</name>
</gene>
<dbReference type="AlphaFoldDB" id="A0A0D7ECK2"/>
<dbReference type="RefSeq" id="WP_044415923.1">
    <property type="nucleotide sequence ID" value="NZ_JXXE01000501.1"/>
</dbReference>
<dbReference type="Gene3D" id="1.10.238.160">
    <property type="match status" value="1"/>
</dbReference>
<dbReference type="Proteomes" id="UP000032515">
    <property type="component" value="Unassembled WGS sequence"/>
</dbReference>
<reference evidence="1 2" key="1">
    <citation type="submission" date="2014-11" db="EMBL/GenBank/DDBJ databases">
        <title>Genomics and ecophysiology of heterotrophic nitrogen fixing bacteria isolated from estuarine surface water.</title>
        <authorList>
            <person name="Bentzon-Tilia M."/>
            <person name="Severin I."/>
            <person name="Hansen L.H."/>
            <person name="Riemann L."/>
        </authorList>
    </citation>
    <scope>NUCLEOTIDE SEQUENCE [LARGE SCALE GENOMIC DNA]</scope>
    <source>
        <strain evidence="1 2">BAL398</strain>
    </source>
</reference>
<dbReference type="EMBL" id="JXXE01000501">
    <property type="protein sequence ID" value="KIZ38574.1"/>
    <property type="molecule type" value="Genomic_DNA"/>
</dbReference>
<protein>
    <submittedName>
        <fullName evidence="1">Prophage CP4-57 regulatory</fullName>
    </submittedName>
</protein>
<sequence length="62" mass="6743">MNSQTVDEFCHSHGISRAFFYKLAAKGQAPKIFKIGRCTRISDSAAIEWVAAREAASVKVAA</sequence>
<proteinExistence type="predicted"/>
<dbReference type="OrthoDB" id="8100940at2"/>
<organism evidence="1 2">
    <name type="scientific">Rhodopseudomonas palustris</name>
    <dbReference type="NCBI Taxonomy" id="1076"/>
    <lineage>
        <taxon>Bacteria</taxon>
        <taxon>Pseudomonadati</taxon>
        <taxon>Pseudomonadota</taxon>
        <taxon>Alphaproteobacteria</taxon>
        <taxon>Hyphomicrobiales</taxon>
        <taxon>Nitrobacteraceae</taxon>
        <taxon>Rhodopseudomonas</taxon>
    </lineage>
</organism>